<dbReference type="GO" id="GO:0005525">
    <property type="term" value="F:GTP binding"/>
    <property type="evidence" value="ECO:0007669"/>
    <property type="project" value="UniProtKB-KW"/>
</dbReference>
<keyword evidence="4 5" id="KW-0342">GTP-binding</keyword>
<evidence type="ECO:0000256" key="1">
    <source>
        <dbReference type="ARBA" id="ARBA00022679"/>
    </source>
</evidence>
<dbReference type="InterPro" id="IPR002835">
    <property type="entry name" value="CofC"/>
</dbReference>
<comment type="subunit">
    <text evidence="5">Homodimer.</text>
</comment>
<dbReference type="PANTHER" id="PTHR40392:SF1">
    <property type="entry name" value="2-PHOSPHO-L-LACTATE GUANYLYLTRANSFERASE"/>
    <property type="match status" value="1"/>
</dbReference>
<keyword evidence="3 5" id="KW-0547">Nucleotide-binding</keyword>
<reference evidence="7" key="1">
    <citation type="submission" date="2016-10" db="EMBL/GenBank/DDBJ databases">
        <authorList>
            <person name="de Groot N.N."/>
        </authorList>
    </citation>
    <scope>NUCLEOTIDE SEQUENCE [LARGE SCALE GENOMIC DNA]</scope>
    <source>
        <strain evidence="7">CDM_6</strain>
    </source>
</reference>
<evidence type="ECO:0000256" key="5">
    <source>
        <dbReference type="HAMAP-Rule" id="MF_02114"/>
    </source>
</evidence>
<dbReference type="EMBL" id="FOIC01000009">
    <property type="protein sequence ID" value="SET62977.1"/>
    <property type="molecule type" value="Genomic_DNA"/>
</dbReference>
<reference evidence="8 9" key="2">
    <citation type="submission" date="2016-10" db="EMBL/GenBank/DDBJ databases">
        <authorList>
            <person name="Varghese N."/>
            <person name="Submissions S."/>
        </authorList>
    </citation>
    <scope>NUCLEOTIDE SEQUENCE [LARGE SCALE GENOMIC DNA]</scope>
    <source>
        <strain evidence="6 9">CDM_1</strain>
        <strain evidence="8">CDM_6</strain>
    </source>
</reference>
<evidence type="ECO:0000256" key="2">
    <source>
        <dbReference type="ARBA" id="ARBA00022695"/>
    </source>
</evidence>
<dbReference type="EC" id="2.7.7.68" evidence="5"/>
<evidence type="ECO:0000313" key="9">
    <source>
        <dbReference type="Proteomes" id="UP000324021"/>
    </source>
</evidence>
<dbReference type="NCBIfam" id="TIGR03552">
    <property type="entry name" value="F420_cofC"/>
    <property type="match status" value="1"/>
</dbReference>
<dbReference type="SUPFAM" id="SSF53448">
    <property type="entry name" value="Nucleotide-diphospho-sugar transferases"/>
    <property type="match status" value="1"/>
</dbReference>
<organism evidence="7 8">
    <name type="scientific">Natrinema hispanicum</name>
    <dbReference type="NCBI Taxonomy" id="392421"/>
    <lineage>
        <taxon>Archaea</taxon>
        <taxon>Methanobacteriati</taxon>
        <taxon>Methanobacteriota</taxon>
        <taxon>Stenosarchaea group</taxon>
        <taxon>Halobacteria</taxon>
        <taxon>Halobacteriales</taxon>
        <taxon>Natrialbaceae</taxon>
        <taxon>Natrinema</taxon>
    </lineage>
</organism>
<dbReference type="UniPathway" id="UPA00071"/>
<keyword evidence="2 5" id="KW-0548">Nucleotidyltransferase</keyword>
<dbReference type="PANTHER" id="PTHR40392">
    <property type="entry name" value="2-PHOSPHO-L-LACTATE GUANYLYLTRANSFERASE"/>
    <property type="match status" value="1"/>
</dbReference>
<dbReference type="GO" id="GO:0052645">
    <property type="term" value="P:F420-0 metabolic process"/>
    <property type="evidence" value="ECO:0007669"/>
    <property type="project" value="UniProtKB-UniRule"/>
</dbReference>
<dbReference type="RefSeq" id="WP_092932867.1">
    <property type="nucleotide sequence ID" value="NZ_FMZP01000007.1"/>
</dbReference>
<evidence type="ECO:0000313" key="8">
    <source>
        <dbReference type="Proteomes" id="UP000199320"/>
    </source>
</evidence>
<keyword evidence="8" id="KW-1185">Reference proteome</keyword>
<dbReference type="Proteomes" id="UP000324021">
    <property type="component" value="Unassembled WGS sequence"/>
</dbReference>
<accession>A0A1I0FX20</accession>
<evidence type="ECO:0000256" key="3">
    <source>
        <dbReference type="ARBA" id="ARBA00022741"/>
    </source>
</evidence>
<comment type="function">
    <text evidence="5">Guanylyltransferase that catalyzes the activation of (2S)-2-phospholactate (2-PL) as (2S)-lactyl-2-diphospho-5'-guanosine, via the condensation of 2-PL with GTP. It is involved in the biosynthesis of coenzyme F420, a hydride carrier cofactor.</text>
</comment>
<evidence type="ECO:0000313" key="6">
    <source>
        <dbReference type="EMBL" id="SDC80134.1"/>
    </source>
</evidence>
<dbReference type="HAMAP" id="MF_02114">
    <property type="entry name" value="CofC"/>
    <property type="match status" value="1"/>
</dbReference>
<sequence>MRVLVPFAAETPKTRLESVLSPAERVAFARAMLADVLRAIVETGHEPTILATAPLELAAPGLELPDDVATAVSVSVDERPLTDAVNARLPDGDATTADAVAVVMADLALATPDALERLLTGTADVAIAPGRAGGTNALVVRDPAFTVDYHGASYLDHCAIAREVGATIETIDSFRLGTDIDEPEDLVEVLVHGRETDRALAYLRKVGFELDDRDGRVGVRRDEQSMTETR</sequence>
<comment type="pathway">
    <text evidence="5">Cofactor biosynthesis; coenzyme F420 biosynthesis.</text>
</comment>
<comment type="similarity">
    <text evidence="5">Belongs to the CofC family.</text>
</comment>
<comment type="catalytic activity">
    <reaction evidence="5">
        <text>(2S)-2-phospholactate + GTP + H(+) = (2S)-lactyl-2-diphospho-5'-guanosine + diphosphate</text>
        <dbReference type="Rhea" id="RHEA:63424"/>
        <dbReference type="ChEBI" id="CHEBI:15378"/>
        <dbReference type="ChEBI" id="CHEBI:33019"/>
        <dbReference type="ChEBI" id="CHEBI:37565"/>
        <dbReference type="ChEBI" id="CHEBI:59435"/>
        <dbReference type="ChEBI" id="CHEBI:59906"/>
        <dbReference type="EC" id="2.7.7.68"/>
    </reaction>
</comment>
<dbReference type="AlphaFoldDB" id="A0A1I0FX20"/>
<keyword evidence="1 5" id="KW-0808">Transferase</keyword>
<protein>
    <recommendedName>
        <fullName evidence="5">2-phospho-L-lactate guanylyltransferase</fullName>
        <shortName evidence="5">LP guanylyltransferase</shortName>
        <ecNumber evidence="5">2.7.7.68</ecNumber>
    </recommendedName>
</protein>
<evidence type="ECO:0000256" key="4">
    <source>
        <dbReference type="ARBA" id="ARBA00023134"/>
    </source>
</evidence>
<dbReference type="OrthoDB" id="11179at2157"/>
<dbReference type="GO" id="GO:0043814">
    <property type="term" value="F:phospholactate guanylyltransferase activity"/>
    <property type="evidence" value="ECO:0007669"/>
    <property type="project" value="UniProtKB-EC"/>
</dbReference>
<gene>
    <name evidence="5" type="primary">cofC</name>
    <name evidence="7" type="ORF">SAMN04488694_109119</name>
    <name evidence="6" type="ORF">SAMN05192552_1007147</name>
</gene>
<evidence type="ECO:0000313" key="7">
    <source>
        <dbReference type="EMBL" id="SET62977.1"/>
    </source>
</evidence>
<dbReference type="Gene3D" id="3.90.550.10">
    <property type="entry name" value="Spore Coat Polysaccharide Biosynthesis Protein SpsA, Chain A"/>
    <property type="match status" value="1"/>
</dbReference>
<name>A0A1I0FX20_9EURY</name>
<dbReference type="Pfam" id="PF01983">
    <property type="entry name" value="CofC"/>
    <property type="match status" value="1"/>
</dbReference>
<proteinExistence type="inferred from homology"/>
<dbReference type="Proteomes" id="UP000199320">
    <property type="component" value="Unassembled WGS sequence"/>
</dbReference>
<dbReference type="InterPro" id="IPR029044">
    <property type="entry name" value="Nucleotide-diphossugar_trans"/>
</dbReference>
<dbReference type="EMBL" id="FMZP01000007">
    <property type="protein sequence ID" value="SDC80134.1"/>
    <property type="molecule type" value="Genomic_DNA"/>
</dbReference>
<dbReference type="STRING" id="392421.SAMN04488694_109119"/>
<dbReference type="Gene3D" id="6.10.140.50">
    <property type="match status" value="1"/>
</dbReference>